<evidence type="ECO:0000313" key="1">
    <source>
        <dbReference type="EMBL" id="VDK70039.1"/>
    </source>
</evidence>
<dbReference type="AlphaFoldDB" id="A0A3P6SE55"/>
<evidence type="ECO:0000313" key="2">
    <source>
        <dbReference type="Proteomes" id="UP000281553"/>
    </source>
</evidence>
<keyword evidence="2" id="KW-1185">Reference proteome</keyword>
<dbReference type="InterPro" id="IPR035901">
    <property type="entry name" value="GIY-YIG_endonuc_sf"/>
</dbReference>
<organism evidence="1 2">
    <name type="scientific">Dibothriocephalus latus</name>
    <name type="common">Fish tapeworm</name>
    <name type="synonym">Diphyllobothrium latum</name>
    <dbReference type="NCBI Taxonomy" id="60516"/>
    <lineage>
        <taxon>Eukaryota</taxon>
        <taxon>Metazoa</taxon>
        <taxon>Spiralia</taxon>
        <taxon>Lophotrochozoa</taxon>
        <taxon>Platyhelminthes</taxon>
        <taxon>Cestoda</taxon>
        <taxon>Eucestoda</taxon>
        <taxon>Diphyllobothriidea</taxon>
        <taxon>Diphyllobothriidae</taxon>
        <taxon>Dibothriocephalus</taxon>
    </lineage>
</organism>
<protein>
    <recommendedName>
        <fullName evidence="3">GIY-YIG domain-containing protein</fullName>
    </recommendedName>
</protein>
<dbReference type="OrthoDB" id="6274432at2759"/>
<name>A0A3P6SE55_DIBLA</name>
<sequence>MDSFVYKIRCNGEDCNYVGETGHKLQTRLQEHKAAARRHDSISQLATHIGETGHNFDIQEATTVGRGTPKGERLMLESWNAEANSVNRHLDLPAAYRVLRHYIIKGGDLVKPSKALQTKTAPYRNHRKREQAYSILYRGDGTQH</sequence>
<dbReference type="Proteomes" id="UP000281553">
    <property type="component" value="Unassembled WGS sequence"/>
</dbReference>
<dbReference type="Gene3D" id="3.40.1440.10">
    <property type="entry name" value="GIY-YIG endonuclease"/>
    <property type="match status" value="1"/>
</dbReference>
<proteinExistence type="predicted"/>
<gene>
    <name evidence="1" type="ORF">DILT_LOCUS2214</name>
</gene>
<reference evidence="1 2" key="1">
    <citation type="submission" date="2018-11" db="EMBL/GenBank/DDBJ databases">
        <authorList>
            <consortium name="Pathogen Informatics"/>
        </authorList>
    </citation>
    <scope>NUCLEOTIDE SEQUENCE [LARGE SCALE GENOMIC DNA]</scope>
</reference>
<accession>A0A3P6SE55</accession>
<evidence type="ECO:0008006" key="3">
    <source>
        <dbReference type="Google" id="ProtNLM"/>
    </source>
</evidence>
<dbReference type="EMBL" id="UYRU01041810">
    <property type="protein sequence ID" value="VDK70039.1"/>
    <property type="molecule type" value="Genomic_DNA"/>
</dbReference>